<sequence length="62" mass="7236">MGREGFLMEEEGCDAMDWEEEVDPQHLQTLTHIRLYLKKQVSEQKSSDEGLDERTVLKPSNK</sequence>
<accession>A0A8H7UL45</accession>
<evidence type="ECO:0000313" key="3">
    <source>
        <dbReference type="Proteomes" id="UP000650833"/>
    </source>
</evidence>
<comment type="caution">
    <text evidence="2">The sequence shown here is derived from an EMBL/GenBank/DDBJ whole genome shotgun (WGS) entry which is preliminary data.</text>
</comment>
<dbReference type="AlphaFoldDB" id="A0A8H7UL45"/>
<evidence type="ECO:0000256" key="1">
    <source>
        <dbReference type="SAM" id="MobiDB-lite"/>
    </source>
</evidence>
<feature type="non-terminal residue" evidence="2">
    <location>
        <position position="62"/>
    </location>
</feature>
<dbReference type="Proteomes" id="UP000650833">
    <property type="component" value="Unassembled WGS sequence"/>
</dbReference>
<dbReference type="OrthoDB" id="2212079at2759"/>
<proteinExistence type="predicted"/>
<feature type="region of interest" description="Disordered" evidence="1">
    <location>
        <begin position="42"/>
        <end position="62"/>
    </location>
</feature>
<evidence type="ECO:0000313" key="2">
    <source>
        <dbReference type="EMBL" id="KAG2190011.1"/>
    </source>
</evidence>
<organism evidence="2 3">
    <name type="scientific">Mucor plumbeus</name>
    <dbReference type="NCBI Taxonomy" id="97098"/>
    <lineage>
        <taxon>Eukaryota</taxon>
        <taxon>Fungi</taxon>
        <taxon>Fungi incertae sedis</taxon>
        <taxon>Mucoromycota</taxon>
        <taxon>Mucoromycotina</taxon>
        <taxon>Mucoromycetes</taxon>
        <taxon>Mucorales</taxon>
        <taxon>Mucorineae</taxon>
        <taxon>Mucoraceae</taxon>
        <taxon>Mucor</taxon>
    </lineage>
</organism>
<name>A0A8H7UL45_9FUNG</name>
<feature type="compositionally biased region" description="Basic and acidic residues" evidence="1">
    <location>
        <begin position="42"/>
        <end position="56"/>
    </location>
</feature>
<dbReference type="EMBL" id="JAEPRC010001092">
    <property type="protein sequence ID" value="KAG2190011.1"/>
    <property type="molecule type" value="Genomic_DNA"/>
</dbReference>
<gene>
    <name evidence="2" type="ORF">INT46_005693</name>
</gene>
<protein>
    <submittedName>
        <fullName evidence="2">Uncharacterized protein</fullName>
    </submittedName>
</protein>
<keyword evidence="3" id="KW-1185">Reference proteome</keyword>
<reference evidence="2" key="1">
    <citation type="submission" date="2020-12" db="EMBL/GenBank/DDBJ databases">
        <title>Metabolic potential, ecology and presence of endohyphal bacteria is reflected in genomic diversity of Mucoromycotina.</title>
        <authorList>
            <person name="Muszewska A."/>
            <person name="Okrasinska A."/>
            <person name="Steczkiewicz K."/>
            <person name="Drgas O."/>
            <person name="Orlowska M."/>
            <person name="Perlinska-Lenart U."/>
            <person name="Aleksandrzak-Piekarczyk T."/>
            <person name="Szatraj K."/>
            <person name="Zielenkiewicz U."/>
            <person name="Pilsyk S."/>
            <person name="Malc E."/>
            <person name="Mieczkowski P."/>
            <person name="Kruszewska J.S."/>
            <person name="Biernat P."/>
            <person name="Pawlowska J."/>
        </authorList>
    </citation>
    <scope>NUCLEOTIDE SEQUENCE</scope>
    <source>
        <strain evidence="2">CBS 226.32</strain>
    </source>
</reference>